<gene>
    <name evidence="4" type="ORF">BIW11_00281</name>
</gene>
<organism evidence="4 5">
    <name type="scientific">Tropilaelaps mercedesae</name>
    <dbReference type="NCBI Taxonomy" id="418985"/>
    <lineage>
        <taxon>Eukaryota</taxon>
        <taxon>Metazoa</taxon>
        <taxon>Ecdysozoa</taxon>
        <taxon>Arthropoda</taxon>
        <taxon>Chelicerata</taxon>
        <taxon>Arachnida</taxon>
        <taxon>Acari</taxon>
        <taxon>Parasitiformes</taxon>
        <taxon>Mesostigmata</taxon>
        <taxon>Gamasina</taxon>
        <taxon>Dermanyssoidea</taxon>
        <taxon>Laelapidae</taxon>
        <taxon>Tropilaelaps</taxon>
    </lineage>
</organism>
<evidence type="ECO:0000256" key="3">
    <source>
        <dbReference type="PROSITE-ProRule" id="PRU00221"/>
    </source>
</evidence>
<dbReference type="SMART" id="SM00320">
    <property type="entry name" value="WD40"/>
    <property type="match status" value="4"/>
</dbReference>
<dbReference type="Gene3D" id="2.130.10.10">
    <property type="entry name" value="YVTN repeat-like/Quinoprotein amine dehydrogenase"/>
    <property type="match status" value="2"/>
</dbReference>
<dbReference type="PANTHER" id="PTHR19855:SF11">
    <property type="entry name" value="RIBOSOME BIOGENESIS PROTEIN WDR12"/>
    <property type="match status" value="1"/>
</dbReference>
<dbReference type="InterPro" id="IPR019775">
    <property type="entry name" value="WD40_repeat_CS"/>
</dbReference>
<evidence type="ECO:0000256" key="2">
    <source>
        <dbReference type="ARBA" id="ARBA00022737"/>
    </source>
</evidence>
<dbReference type="InParanoid" id="A0A1V9XYR1"/>
<proteinExistence type="predicted"/>
<evidence type="ECO:0000313" key="4">
    <source>
        <dbReference type="EMBL" id="OQR78573.1"/>
    </source>
</evidence>
<dbReference type="InterPro" id="IPR036322">
    <property type="entry name" value="WD40_repeat_dom_sf"/>
</dbReference>
<dbReference type="PROSITE" id="PS50294">
    <property type="entry name" value="WD_REPEATS_REGION"/>
    <property type="match status" value="2"/>
</dbReference>
<name>A0A1V9XYR1_9ACAR</name>
<feature type="repeat" description="WD" evidence="3">
    <location>
        <begin position="97"/>
        <end position="139"/>
    </location>
</feature>
<dbReference type="FunFam" id="2.130.10.10:FF:001898">
    <property type="entry name" value="Ribosome biogenesis protein WDR12 homolog"/>
    <property type="match status" value="1"/>
</dbReference>
<dbReference type="PANTHER" id="PTHR19855">
    <property type="entry name" value="WD40 REPEAT PROTEIN 12, 37"/>
    <property type="match status" value="1"/>
</dbReference>
<dbReference type="PROSITE" id="PS50082">
    <property type="entry name" value="WD_REPEATS_2"/>
    <property type="match status" value="3"/>
</dbReference>
<sequence>MRRLTRTPLVSLASHTEAVTGVKFMSSLEMLTCSMDCTLKVWDIEVGGFTNSLLGSKAFLGLSYSPLSRTIVTAHADRHVRLWDPRSKQGSVVKASFTSHVGWVSAVCWSPTISTQFISASFDSATKLWDTRSTKASLYDMEAHEDRVLCCDWSVPEYMVSGGADNQLKIFRHTAPYSSDTSQHQGDHQKAES</sequence>
<dbReference type="AlphaFoldDB" id="A0A1V9XYR1"/>
<dbReference type="Proteomes" id="UP000192247">
    <property type="component" value="Unassembled WGS sequence"/>
</dbReference>
<accession>A0A1V9XYR1</accession>
<reference evidence="4 5" key="1">
    <citation type="journal article" date="2017" name="Gigascience">
        <title>Draft genome of the honey bee ectoparasitic mite, Tropilaelaps mercedesae, is shaped by the parasitic life history.</title>
        <authorList>
            <person name="Dong X."/>
            <person name="Armstrong S.D."/>
            <person name="Xia D."/>
            <person name="Makepeace B.L."/>
            <person name="Darby A.C."/>
            <person name="Kadowaki T."/>
        </authorList>
    </citation>
    <scope>NUCLEOTIDE SEQUENCE [LARGE SCALE GENOMIC DNA]</scope>
    <source>
        <strain evidence="4">Wuxi-XJTLU</strain>
    </source>
</reference>
<dbReference type="PROSITE" id="PS00678">
    <property type="entry name" value="WD_REPEATS_1"/>
    <property type="match status" value="1"/>
</dbReference>
<dbReference type="InterPro" id="IPR020472">
    <property type="entry name" value="WD40_PAC1"/>
</dbReference>
<dbReference type="PRINTS" id="PR00320">
    <property type="entry name" value="GPROTEINBRPT"/>
</dbReference>
<keyword evidence="1 3" id="KW-0853">WD repeat</keyword>
<dbReference type="InterPro" id="IPR001680">
    <property type="entry name" value="WD40_rpt"/>
</dbReference>
<dbReference type="EMBL" id="MNPL01002069">
    <property type="protein sequence ID" value="OQR78573.1"/>
    <property type="molecule type" value="Genomic_DNA"/>
</dbReference>
<evidence type="ECO:0000313" key="5">
    <source>
        <dbReference type="Proteomes" id="UP000192247"/>
    </source>
</evidence>
<dbReference type="STRING" id="418985.A0A1V9XYR1"/>
<dbReference type="SUPFAM" id="SSF50978">
    <property type="entry name" value="WD40 repeat-like"/>
    <property type="match status" value="1"/>
</dbReference>
<evidence type="ECO:0000256" key="1">
    <source>
        <dbReference type="ARBA" id="ARBA00022574"/>
    </source>
</evidence>
<keyword evidence="2" id="KW-0677">Repeat</keyword>
<feature type="repeat" description="WD" evidence="3">
    <location>
        <begin position="12"/>
        <end position="52"/>
    </location>
</feature>
<keyword evidence="5" id="KW-1185">Reference proteome</keyword>
<dbReference type="Pfam" id="PF00400">
    <property type="entry name" value="WD40"/>
    <property type="match status" value="4"/>
</dbReference>
<dbReference type="OrthoDB" id="10251381at2759"/>
<feature type="repeat" description="WD" evidence="3">
    <location>
        <begin position="62"/>
        <end position="93"/>
    </location>
</feature>
<dbReference type="InterPro" id="IPR015943">
    <property type="entry name" value="WD40/YVTN_repeat-like_dom_sf"/>
</dbReference>
<comment type="caution">
    <text evidence="4">The sequence shown here is derived from an EMBL/GenBank/DDBJ whole genome shotgun (WGS) entry which is preliminary data.</text>
</comment>
<protein>
    <submittedName>
        <fullName evidence="4">Ribosome biogenesis protein WDR12-like</fullName>
    </submittedName>
</protein>